<organism evidence="1">
    <name type="scientific">marine sediment metagenome</name>
    <dbReference type="NCBI Taxonomy" id="412755"/>
    <lineage>
        <taxon>unclassified sequences</taxon>
        <taxon>metagenomes</taxon>
        <taxon>ecological metagenomes</taxon>
    </lineage>
</organism>
<protein>
    <recommendedName>
        <fullName evidence="2">DUF403 domain-containing protein</fullName>
    </recommendedName>
</protein>
<reference evidence="1" key="1">
    <citation type="journal article" date="2014" name="Front. Microbiol.">
        <title>High frequency of phylogenetically diverse reductive dehalogenase-homologous genes in deep subseafloor sedimentary metagenomes.</title>
        <authorList>
            <person name="Kawai M."/>
            <person name="Futagami T."/>
            <person name="Toyoda A."/>
            <person name="Takaki Y."/>
            <person name="Nishi S."/>
            <person name="Hori S."/>
            <person name="Arai W."/>
            <person name="Tsubouchi T."/>
            <person name="Morono Y."/>
            <person name="Uchiyama I."/>
            <person name="Ito T."/>
            <person name="Fujiyama A."/>
            <person name="Inagaki F."/>
            <person name="Takami H."/>
        </authorList>
    </citation>
    <scope>NUCLEOTIDE SEQUENCE</scope>
    <source>
        <strain evidence="1">Expedition CK06-06</strain>
    </source>
</reference>
<dbReference type="AlphaFoldDB" id="X1D866"/>
<accession>X1D866</accession>
<comment type="caution">
    <text evidence="1">The sequence shown here is derived from an EMBL/GenBank/DDBJ whole genome shotgun (WGS) entry which is preliminary data.</text>
</comment>
<name>X1D866_9ZZZZ</name>
<dbReference type="EMBL" id="BART01023447">
    <property type="protein sequence ID" value="GAG92631.1"/>
    <property type="molecule type" value="Genomic_DNA"/>
</dbReference>
<evidence type="ECO:0000313" key="1">
    <source>
        <dbReference type="EMBL" id="GAG92631.1"/>
    </source>
</evidence>
<gene>
    <name evidence="1" type="ORF">S01H4_42654</name>
</gene>
<proteinExistence type="predicted"/>
<evidence type="ECO:0008006" key="2">
    <source>
        <dbReference type="Google" id="ProtNLM"/>
    </source>
</evidence>
<sequence length="110" mass="12474">MAKTWTATEGYGTSVAEASLELRNLTPQLYLFINQASWPNARLCLKDLEAFIEQFIASCSRIQTERIRNAVNSVRIALAHQSKDYFKKKKVNTKLEELVSLLIKAGCPLR</sequence>